<dbReference type="OrthoDB" id="6343092at2759"/>
<sequence length="418" mass="46551">MPRMRSVVVYKRASSVDIISEDDYYTQIEKKPREENSFSFFDLPSPICLEVISHLSLRDTRAMALTCRAGWQITRDQLMWRHKLWLRAKVINLGLFGPNFEPNPMAGMLVRDPLLVNNKLLYEILNPDSCNDENHEDLDFGNLLSKMATPTASMGLSELFENMLSIFSSGSPQNSLSDPFSKGEGAPTFLLFGMPETKVSKKLALSFIASKDSTFETVGLVKGKPGGVGGGVTVRYGHHLMNLLTVRRARPRLLVDGPNGTTFHPDVAEVIPRVDGLICYMDATCHCDNSSNKSLYNKKQNVCCTNSHTIDVLELEAMMRTIPSELSPPILVLLAHMDDPQPISNDSDFDGDDFANTCNKSQAYHSGHPARHRPTMLHSVLGTLDLPWAICDVEVKTLVGVHRGLNWLLHRTLKLKTG</sequence>
<dbReference type="EMBL" id="JAHLQT010025553">
    <property type="protein sequence ID" value="KAG7164170.1"/>
    <property type="molecule type" value="Genomic_DNA"/>
</dbReference>
<reference evidence="2" key="1">
    <citation type="journal article" date="2021" name="Sci. Adv.">
        <title>The American lobster genome reveals insights on longevity, neural, and immune adaptations.</title>
        <authorList>
            <person name="Polinski J.M."/>
            <person name="Zimin A.V."/>
            <person name="Clark K.F."/>
            <person name="Kohn A.B."/>
            <person name="Sadowski N."/>
            <person name="Timp W."/>
            <person name="Ptitsyn A."/>
            <person name="Khanna P."/>
            <person name="Romanova D.Y."/>
            <person name="Williams P."/>
            <person name="Greenwood S.J."/>
            <person name="Moroz L.L."/>
            <person name="Walt D.R."/>
            <person name="Bodnar A.G."/>
        </authorList>
    </citation>
    <scope>NUCLEOTIDE SEQUENCE</scope>
    <source>
        <strain evidence="2">GMGI-L3</strain>
    </source>
</reference>
<dbReference type="AlphaFoldDB" id="A0A8J5JZA1"/>
<evidence type="ECO:0000313" key="3">
    <source>
        <dbReference type="Proteomes" id="UP000747542"/>
    </source>
</evidence>
<name>A0A8J5JZA1_HOMAM</name>
<dbReference type="Proteomes" id="UP000747542">
    <property type="component" value="Unassembled WGS sequence"/>
</dbReference>
<comment type="caution">
    <text evidence="2">The sequence shown here is derived from an EMBL/GenBank/DDBJ whole genome shotgun (WGS) entry which is preliminary data.</text>
</comment>
<dbReference type="PROSITE" id="PS50181">
    <property type="entry name" value="FBOX"/>
    <property type="match status" value="1"/>
</dbReference>
<dbReference type="InterPro" id="IPR001810">
    <property type="entry name" value="F-box_dom"/>
</dbReference>
<gene>
    <name evidence="2" type="ORF">Hamer_G014304</name>
</gene>
<evidence type="ECO:0000313" key="2">
    <source>
        <dbReference type="EMBL" id="KAG7164170.1"/>
    </source>
</evidence>
<accession>A0A8J5JZA1</accession>
<organism evidence="2 3">
    <name type="scientific">Homarus americanus</name>
    <name type="common">American lobster</name>
    <dbReference type="NCBI Taxonomy" id="6706"/>
    <lineage>
        <taxon>Eukaryota</taxon>
        <taxon>Metazoa</taxon>
        <taxon>Ecdysozoa</taxon>
        <taxon>Arthropoda</taxon>
        <taxon>Crustacea</taxon>
        <taxon>Multicrustacea</taxon>
        <taxon>Malacostraca</taxon>
        <taxon>Eumalacostraca</taxon>
        <taxon>Eucarida</taxon>
        <taxon>Decapoda</taxon>
        <taxon>Pleocyemata</taxon>
        <taxon>Astacidea</taxon>
        <taxon>Nephropoidea</taxon>
        <taxon>Nephropidae</taxon>
        <taxon>Homarus</taxon>
    </lineage>
</organism>
<feature type="domain" description="F-box" evidence="1">
    <location>
        <begin position="37"/>
        <end position="83"/>
    </location>
</feature>
<keyword evidence="3" id="KW-1185">Reference proteome</keyword>
<proteinExistence type="predicted"/>
<evidence type="ECO:0000259" key="1">
    <source>
        <dbReference type="PROSITE" id="PS50181"/>
    </source>
</evidence>
<protein>
    <recommendedName>
        <fullName evidence="1">F-box domain-containing protein</fullName>
    </recommendedName>
</protein>